<dbReference type="AlphaFoldDB" id="A0A9D1FD39"/>
<dbReference type="SUPFAM" id="SSF55166">
    <property type="entry name" value="Hedgehog/DD-peptidase"/>
    <property type="match status" value="1"/>
</dbReference>
<dbReference type="InterPro" id="IPR052179">
    <property type="entry name" value="DD-CPase-like"/>
</dbReference>
<dbReference type="EMBL" id="DVJK01000111">
    <property type="protein sequence ID" value="HIS66708.1"/>
    <property type="molecule type" value="Genomic_DNA"/>
</dbReference>
<dbReference type="PANTHER" id="PTHR34385:SF1">
    <property type="entry name" value="PEPTIDOGLYCAN L-ALANYL-D-GLUTAMATE ENDOPEPTIDASE CWLK"/>
    <property type="match status" value="1"/>
</dbReference>
<dbReference type="Pfam" id="PF02557">
    <property type="entry name" value="VanY"/>
    <property type="match status" value="1"/>
</dbReference>
<dbReference type="InterPro" id="IPR058193">
    <property type="entry name" value="VanY/YodJ_core_dom"/>
</dbReference>
<dbReference type="InterPro" id="IPR009045">
    <property type="entry name" value="Zn_M74/Hedgehog-like"/>
</dbReference>
<dbReference type="Gene3D" id="3.30.1380.10">
    <property type="match status" value="1"/>
</dbReference>
<dbReference type="CDD" id="cd14852">
    <property type="entry name" value="LD-carboxypeptidase"/>
    <property type="match status" value="1"/>
</dbReference>
<accession>A0A9D1FD39</accession>
<sequence>MERRKYAGIVLLIIILCFELAWLGGSAPPAAAEASPPAATPSPTPSPAPSPTPEPTPSPTPLPLPPEDEMWKLAIASADYPLEGEYEVETVPVGTGYLFDARAAEALEAMLADARADGMDIYITSAWRSRGTQAELYENRVYRFELEGYSREEAEEIGATVVARPGTSEHELGLSVDLITDTYNVLDEGFAEQPEYQWLLAHCAEYGFIQRYPPDKSDITGIIWEPWHFRYVGAECAGYIMENGLCLEEFLDLAGLLPESEEETR</sequence>
<reference evidence="3" key="1">
    <citation type="submission" date="2020-10" db="EMBL/GenBank/DDBJ databases">
        <authorList>
            <person name="Gilroy R."/>
        </authorList>
    </citation>
    <scope>NUCLEOTIDE SEQUENCE</scope>
    <source>
        <strain evidence="3">ChiHjej10B9-9673</strain>
    </source>
</reference>
<feature type="compositionally biased region" description="Pro residues" evidence="1">
    <location>
        <begin position="38"/>
        <end position="65"/>
    </location>
</feature>
<feature type="domain" description="D-alanyl-D-alanine carboxypeptidase-like core" evidence="2">
    <location>
        <begin position="100"/>
        <end position="233"/>
    </location>
</feature>
<name>A0A9D1FD39_9FIRM</name>
<feature type="region of interest" description="Disordered" evidence="1">
    <location>
        <begin position="29"/>
        <end position="67"/>
    </location>
</feature>
<dbReference type="InterPro" id="IPR003709">
    <property type="entry name" value="VanY-like_core_dom"/>
</dbReference>
<gene>
    <name evidence="3" type="ORF">IAC18_03995</name>
</gene>
<organism evidence="3 4">
    <name type="scientific">Candidatus Scatomorpha merdipullorum</name>
    <dbReference type="NCBI Taxonomy" id="2840927"/>
    <lineage>
        <taxon>Bacteria</taxon>
        <taxon>Bacillati</taxon>
        <taxon>Bacillota</taxon>
        <taxon>Clostridia</taxon>
        <taxon>Eubacteriales</taxon>
        <taxon>Candidatus Scatomorpha</taxon>
    </lineage>
</organism>
<evidence type="ECO:0000256" key="1">
    <source>
        <dbReference type="SAM" id="MobiDB-lite"/>
    </source>
</evidence>
<evidence type="ECO:0000313" key="4">
    <source>
        <dbReference type="Proteomes" id="UP000824001"/>
    </source>
</evidence>
<dbReference type="Proteomes" id="UP000824001">
    <property type="component" value="Unassembled WGS sequence"/>
</dbReference>
<evidence type="ECO:0000259" key="2">
    <source>
        <dbReference type="Pfam" id="PF02557"/>
    </source>
</evidence>
<evidence type="ECO:0000313" key="3">
    <source>
        <dbReference type="EMBL" id="HIS66708.1"/>
    </source>
</evidence>
<reference evidence="3" key="2">
    <citation type="journal article" date="2021" name="PeerJ">
        <title>Extensive microbial diversity within the chicken gut microbiome revealed by metagenomics and culture.</title>
        <authorList>
            <person name="Gilroy R."/>
            <person name="Ravi A."/>
            <person name="Getino M."/>
            <person name="Pursley I."/>
            <person name="Horton D.L."/>
            <person name="Alikhan N.F."/>
            <person name="Baker D."/>
            <person name="Gharbi K."/>
            <person name="Hall N."/>
            <person name="Watson M."/>
            <person name="Adriaenssens E.M."/>
            <person name="Foster-Nyarko E."/>
            <person name="Jarju S."/>
            <person name="Secka A."/>
            <person name="Antonio M."/>
            <person name="Oren A."/>
            <person name="Chaudhuri R.R."/>
            <person name="La Ragione R."/>
            <person name="Hildebrand F."/>
            <person name="Pallen M.J."/>
        </authorList>
    </citation>
    <scope>NUCLEOTIDE SEQUENCE</scope>
    <source>
        <strain evidence="3">ChiHjej10B9-9673</strain>
    </source>
</reference>
<comment type="caution">
    <text evidence="3">The sequence shown here is derived from an EMBL/GenBank/DDBJ whole genome shotgun (WGS) entry which is preliminary data.</text>
</comment>
<proteinExistence type="predicted"/>
<dbReference type="GO" id="GO:0008233">
    <property type="term" value="F:peptidase activity"/>
    <property type="evidence" value="ECO:0007669"/>
    <property type="project" value="InterPro"/>
</dbReference>
<dbReference type="GO" id="GO:0006508">
    <property type="term" value="P:proteolysis"/>
    <property type="evidence" value="ECO:0007669"/>
    <property type="project" value="InterPro"/>
</dbReference>
<dbReference type="PANTHER" id="PTHR34385">
    <property type="entry name" value="D-ALANYL-D-ALANINE CARBOXYPEPTIDASE"/>
    <property type="match status" value="1"/>
</dbReference>
<protein>
    <submittedName>
        <fullName evidence="3">M15 family metallopeptidase</fullName>
    </submittedName>
</protein>